<proteinExistence type="inferred from homology"/>
<dbReference type="Gene3D" id="3.40.50.970">
    <property type="match status" value="2"/>
</dbReference>
<dbReference type="InterPro" id="IPR045229">
    <property type="entry name" value="TPP_enz"/>
</dbReference>
<protein>
    <recommendedName>
        <fullName evidence="9">Ornithine carbamoyltransferase</fullName>
    </recommendedName>
</protein>
<dbReference type="InterPro" id="IPR006130">
    <property type="entry name" value="Asp/Orn_carbamoylTrfase"/>
</dbReference>
<name>A0AAD9IFC9_PROWI</name>
<keyword evidence="2" id="KW-0808">Transferase</keyword>
<dbReference type="PRINTS" id="PR00100">
    <property type="entry name" value="AOTCASE"/>
</dbReference>
<dbReference type="CDD" id="cd07035">
    <property type="entry name" value="TPP_PYR_POX_like"/>
    <property type="match status" value="1"/>
</dbReference>
<evidence type="ECO:0000259" key="5">
    <source>
        <dbReference type="Pfam" id="PF02775"/>
    </source>
</evidence>
<dbReference type="InterPro" id="IPR011766">
    <property type="entry name" value="TPP_enzyme_TPP-bd"/>
</dbReference>
<evidence type="ECO:0000313" key="8">
    <source>
        <dbReference type="Proteomes" id="UP001255856"/>
    </source>
</evidence>
<dbReference type="GO" id="GO:0016597">
    <property type="term" value="F:amino acid binding"/>
    <property type="evidence" value="ECO:0007669"/>
    <property type="project" value="InterPro"/>
</dbReference>
<dbReference type="SUPFAM" id="SSF53671">
    <property type="entry name" value="Aspartate/ornithine carbamoyltransferase"/>
    <property type="match status" value="1"/>
</dbReference>
<keyword evidence="3" id="KW-0786">Thiamine pyrophosphate</keyword>
<sequence length="665" mass="69601">MTGASNGASALVRAARDAGIECCFANPGTSEMHFVSALDEAPGIRAVLGLHETVCTGAADGYGRMAGKPAMTLLHLGPGLANGLANLHNARRARTAVVNFVGDMAGWHAHADALLAMDIEALAGTVSAAVHRVRSVDQAPELLAAAKGARGVTTLIVPHDVAWSRAPAGAGQAVPEAAPAGLEEGTVEFVRDLAGAIKACAPGRVGIYCGGKALLDEGDALLSLGQIAAATSAVLLCENAFSRIDRGHGRPHMRRLPYFPQDALEALQEFELLVLVDARPPVANFGYEGGPSELVTQEESRVWEIDGADVDVAAVLAQLRDEVGGSGVVPFKNCRGSFAGPRRPPVPRGRLSAAGVCAIVAALQPEGAIVVDEALTSATAYWEASRGCPAFSHLTLTGGAIGAGIPMALGAALACPGRQVINLQADGSGLYSAQALWSQAREGAAVLTVICSNRSYAILRLELAKQRITPSNGPAAKSLTDLSNPPIDWVALAQGYGVRSARATTCEELAEQYWSAEGVAPPSAGTHFLHLDDFSKEELVHMLQTAKDVKAILKSGDQSFKPFKGKTLAMIFTKPSMRTRVSFETGFTKLGGNAVYLGPDTIQLGKREPTKDIARVLSRYNEMIMARLFGHQDLIDLAQYSDSPIINGLTDYNHPCQASGSALSP</sequence>
<dbReference type="InterPro" id="IPR029061">
    <property type="entry name" value="THDP-binding"/>
</dbReference>
<comment type="caution">
    <text evidence="7">The sequence shown here is derived from an EMBL/GenBank/DDBJ whole genome shotgun (WGS) entry which is preliminary data.</text>
</comment>
<evidence type="ECO:0008006" key="9">
    <source>
        <dbReference type="Google" id="ProtNLM"/>
    </source>
</evidence>
<feature type="domain" description="Thiamine pyrophosphate enzyme N-terminal TPP-binding" evidence="6">
    <location>
        <begin position="6"/>
        <end position="111"/>
    </location>
</feature>
<dbReference type="PRINTS" id="PR00102">
    <property type="entry name" value="OTCASE"/>
</dbReference>
<evidence type="ECO:0000259" key="4">
    <source>
        <dbReference type="Pfam" id="PF02729"/>
    </source>
</evidence>
<evidence type="ECO:0000313" key="7">
    <source>
        <dbReference type="EMBL" id="KAK2076528.1"/>
    </source>
</evidence>
<dbReference type="Proteomes" id="UP001255856">
    <property type="component" value="Unassembled WGS sequence"/>
</dbReference>
<dbReference type="CDD" id="cd02002">
    <property type="entry name" value="TPP_BFDC"/>
    <property type="match status" value="1"/>
</dbReference>
<feature type="domain" description="Thiamine pyrophosphate enzyme TPP-binding" evidence="5">
    <location>
        <begin position="397"/>
        <end position="512"/>
    </location>
</feature>
<dbReference type="Gene3D" id="3.40.50.1370">
    <property type="entry name" value="Aspartate/ornithine carbamoyltransferase"/>
    <property type="match status" value="1"/>
</dbReference>
<dbReference type="PANTHER" id="PTHR18968:SF86">
    <property type="entry name" value="ACETOLACTATE SYNTHASE LARGE SUBUNIT ILVX-RELATED"/>
    <property type="match status" value="1"/>
</dbReference>
<organism evidence="7 8">
    <name type="scientific">Prototheca wickerhamii</name>
    <dbReference type="NCBI Taxonomy" id="3111"/>
    <lineage>
        <taxon>Eukaryota</taxon>
        <taxon>Viridiplantae</taxon>
        <taxon>Chlorophyta</taxon>
        <taxon>core chlorophytes</taxon>
        <taxon>Trebouxiophyceae</taxon>
        <taxon>Chlorellales</taxon>
        <taxon>Chlorellaceae</taxon>
        <taxon>Prototheca</taxon>
    </lineage>
</organism>
<evidence type="ECO:0000256" key="2">
    <source>
        <dbReference type="ARBA" id="ARBA00022679"/>
    </source>
</evidence>
<evidence type="ECO:0000256" key="1">
    <source>
        <dbReference type="ARBA" id="ARBA00007812"/>
    </source>
</evidence>
<dbReference type="GO" id="GO:0016743">
    <property type="term" value="F:carboxyl- or carbamoyltransferase activity"/>
    <property type="evidence" value="ECO:0007669"/>
    <property type="project" value="InterPro"/>
</dbReference>
<dbReference type="InterPro" id="IPR012001">
    <property type="entry name" value="Thiamin_PyroP_enz_TPP-bd_dom"/>
</dbReference>
<dbReference type="InterPro" id="IPR002292">
    <property type="entry name" value="Orn/put_carbamltrans"/>
</dbReference>
<dbReference type="Pfam" id="PF02729">
    <property type="entry name" value="OTCace_N"/>
    <property type="match status" value="1"/>
</dbReference>
<dbReference type="PANTHER" id="PTHR18968">
    <property type="entry name" value="THIAMINE PYROPHOSPHATE ENZYMES"/>
    <property type="match status" value="1"/>
</dbReference>
<feature type="domain" description="Aspartate/ornithine carbamoyltransferase carbamoyl-P binding" evidence="4">
    <location>
        <begin position="527"/>
        <end position="658"/>
    </location>
</feature>
<dbReference type="GO" id="GO:0003984">
    <property type="term" value="F:acetolactate synthase activity"/>
    <property type="evidence" value="ECO:0007669"/>
    <property type="project" value="TreeGrafter"/>
</dbReference>
<dbReference type="SUPFAM" id="SSF52518">
    <property type="entry name" value="Thiamin diphosphate-binding fold (THDP-binding)"/>
    <property type="match status" value="2"/>
</dbReference>
<comment type="similarity">
    <text evidence="1">Belongs to the TPP enzyme family.</text>
</comment>
<dbReference type="EMBL" id="JASFZW010000009">
    <property type="protein sequence ID" value="KAK2076528.1"/>
    <property type="molecule type" value="Genomic_DNA"/>
</dbReference>
<dbReference type="GO" id="GO:0050660">
    <property type="term" value="F:flavin adenine dinucleotide binding"/>
    <property type="evidence" value="ECO:0007669"/>
    <property type="project" value="TreeGrafter"/>
</dbReference>
<dbReference type="NCBIfam" id="NF005760">
    <property type="entry name" value="PRK07586.1"/>
    <property type="match status" value="1"/>
</dbReference>
<gene>
    <name evidence="7" type="ORF">QBZ16_005288</name>
</gene>
<dbReference type="InterPro" id="IPR036901">
    <property type="entry name" value="Asp/Orn_carbamoylTrfase_sf"/>
</dbReference>
<evidence type="ECO:0000259" key="6">
    <source>
        <dbReference type="Pfam" id="PF02776"/>
    </source>
</evidence>
<dbReference type="GO" id="GO:0006520">
    <property type="term" value="P:amino acid metabolic process"/>
    <property type="evidence" value="ECO:0007669"/>
    <property type="project" value="InterPro"/>
</dbReference>
<dbReference type="GO" id="GO:0030976">
    <property type="term" value="F:thiamine pyrophosphate binding"/>
    <property type="evidence" value="ECO:0007669"/>
    <property type="project" value="InterPro"/>
</dbReference>
<accession>A0AAD9IFC9</accession>
<evidence type="ECO:0000256" key="3">
    <source>
        <dbReference type="ARBA" id="ARBA00023052"/>
    </source>
</evidence>
<reference evidence="7" key="1">
    <citation type="submission" date="2021-01" db="EMBL/GenBank/DDBJ databases">
        <authorList>
            <person name="Eckstrom K.M.E."/>
        </authorList>
    </citation>
    <scope>NUCLEOTIDE SEQUENCE</scope>
    <source>
        <strain evidence="7">UVCC 0001</strain>
    </source>
</reference>
<dbReference type="Pfam" id="PF02775">
    <property type="entry name" value="TPP_enzyme_C"/>
    <property type="match status" value="1"/>
</dbReference>
<dbReference type="AlphaFoldDB" id="A0AAD9IFC9"/>
<dbReference type="InterPro" id="IPR006132">
    <property type="entry name" value="Asp/Orn_carbamoyltranf_P-bd"/>
</dbReference>
<keyword evidence="8" id="KW-1185">Reference proteome</keyword>
<dbReference type="Pfam" id="PF02776">
    <property type="entry name" value="TPP_enzyme_N"/>
    <property type="match status" value="1"/>
</dbReference>